<gene>
    <name evidence="1" type="ORF">BDY19DRAFT_992899</name>
</gene>
<sequence length="398" mass="43093">MPLRYVEQIRLHGGHTQGITCLAFNDQGSLLASGSLDGTVCVWEPGEAGKPLYTWAGTSSILCLEWYKLKSEEAIFCGLRNDSILSLRILKKRIEVHGFWAYGYPAEKLAARDDYLAVGAQKQASVWRVVEKGPWIEELRIPDPPATSLSNNREILVTGLQWIKKGCKADSDKSSPEGLLFVAYMYHGIVIIDSATWSRVRSIPTSGCIASACVSPNGELFAVSNPPARFDIYQIDGQPDSQTPVHVLVDEFDSSISDSPTPVVFVHDGHALLTGSSSGTPKLWDTKKGVLHHRIPTEAGKRVLAVAATFCLSEEDSALDEFKVALGILDATSSESEIVMCAAVPYDEPVHAMRSWSKKNHSKGSATASVGTWSLALLCATIASALTLFGVTFGGFFS</sequence>
<dbReference type="EMBL" id="MU274909">
    <property type="protein sequence ID" value="KAI0089957.1"/>
    <property type="molecule type" value="Genomic_DNA"/>
</dbReference>
<protein>
    <submittedName>
        <fullName evidence="1">WD40-repeat-containing domain protein</fullName>
    </submittedName>
</protein>
<evidence type="ECO:0000313" key="1">
    <source>
        <dbReference type="EMBL" id="KAI0089957.1"/>
    </source>
</evidence>
<name>A0ACB8U6G1_9APHY</name>
<accession>A0ACB8U6G1</accession>
<dbReference type="Proteomes" id="UP001055072">
    <property type="component" value="Unassembled WGS sequence"/>
</dbReference>
<keyword evidence="2" id="KW-1185">Reference proteome</keyword>
<reference evidence="1" key="1">
    <citation type="journal article" date="2021" name="Environ. Microbiol.">
        <title>Gene family expansions and transcriptome signatures uncover fungal adaptations to wood decay.</title>
        <authorList>
            <person name="Hage H."/>
            <person name="Miyauchi S."/>
            <person name="Viragh M."/>
            <person name="Drula E."/>
            <person name="Min B."/>
            <person name="Chaduli D."/>
            <person name="Navarro D."/>
            <person name="Favel A."/>
            <person name="Norest M."/>
            <person name="Lesage-Meessen L."/>
            <person name="Balint B."/>
            <person name="Merenyi Z."/>
            <person name="de Eugenio L."/>
            <person name="Morin E."/>
            <person name="Martinez A.T."/>
            <person name="Baldrian P."/>
            <person name="Stursova M."/>
            <person name="Martinez M.J."/>
            <person name="Novotny C."/>
            <person name="Magnuson J.K."/>
            <person name="Spatafora J.W."/>
            <person name="Maurice S."/>
            <person name="Pangilinan J."/>
            <person name="Andreopoulos W."/>
            <person name="LaButti K."/>
            <person name="Hundley H."/>
            <person name="Na H."/>
            <person name="Kuo A."/>
            <person name="Barry K."/>
            <person name="Lipzen A."/>
            <person name="Henrissat B."/>
            <person name="Riley R."/>
            <person name="Ahrendt S."/>
            <person name="Nagy L.G."/>
            <person name="Grigoriev I.V."/>
            <person name="Martin F."/>
            <person name="Rosso M.N."/>
        </authorList>
    </citation>
    <scope>NUCLEOTIDE SEQUENCE</scope>
    <source>
        <strain evidence="1">CBS 384.51</strain>
    </source>
</reference>
<comment type="caution">
    <text evidence="1">The sequence shown here is derived from an EMBL/GenBank/DDBJ whole genome shotgun (WGS) entry which is preliminary data.</text>
</comment>
<organism evidence="1 2">
    <name type="scientific">Irpex rosettiformis</name>
    <dbReference type="NCBI Taxonomy" id="378272"/>
    <lineage>
        <taxon>Eukaryota</taxon>
        <taxon>Fungi</taxon>
        <taxon>Dikarya</taxon>
        <taxon>Basidiomycota</taxon>
        <taxon>Agaricomycotina</taxon>
        <taxon>Agaricomycetes</taxon>
        <taxon>Polyporales</taxon>
        <taxon>Irpicaceae</taxon>
        <taxon>Irpex</taxon>
    </lineage>
</organism>
<evidence type="ECO:0000313" key="2">
    <source>
        <dbReference type="Proteomes" id="UP001055072"/>
    </source>
</evidence>
<proteinExistence type="predicted"/>